<comment type="caution">
    <text evidence="12">The sequence shown here is derived from an EMBL/GenBank/DDBJ whole genome shotgun (WGS) entry which is preliminary data.</text>
</comment>
<dbReference type="GO" id="GO:0030313">
    <property type="term" value="C:cell envelope"/>
    <property type="evidence" value="ECO:0007669"/>
    <property type="project" value="UniProtKB-SubCell"/>
</dbReference>
<evidence type="ECO:0000259" key="8">
    <source>
        <dbReference type="Pfam" id="PF25876"/>
    </source>
</evidence>
<sequence>MRRSVWVSALVVVLLGGGAWWVMHKKPSSQDAGSPMGAPGGAPGGRPGAGGPPPGAPGGPGGGGGRRGGGFSIPSVAVTPVVLADMPVYLDGLGTVQALNTVTVKTRIGGQLTKVAFTEGQTVKAGDTLAVVDPRLYQAAYDQAVAKVAQDQAQLANARLDLERYRALAAEKYGTQQTYDTQKATVAQYEATLKYDQAAVETARTNLDWTVTKAPIDGRTGLRLVDVGNIVSSSDSTGLVVITQMQPISGVFTLPQQQLDVINAHLAKGETLSVLAVSSDGRQLDKGTLTTLDNQVDTTTGTIKLKASFPNKDNRLWPGGFVNMRLLLEVKPKLAVVPASSIQHGPNGTFVYIVNEDNTVTPRPVTVILNEGDKSALSDGVQVGERVVVNGQDRLQDGAKINIAAPAGAAPDAGAPAGAAGQHHRGQGQGGNGQSGPEGEHHRRRNQGGQPGSDPAQGPTPQGAPNPNQPANGQPANGQPANSQPAPDNTQGSQGGQPR</sequence>
<keyword evidence="4" id="KW-1003">Cell membrane</keyword>
<evidence type="ECO:0000256" key="4">
    <source>
        <dbReference type="ARBA" id="ARBA00022475"/>
    </source>
</evidence>
<dbReference type="OrthoDB" id="9783047at2"/>
<feature type="compositionally biased region" description="Gly residues" evidence="7">
    <location>
        <begin position="38"/>
        <end position="49"/>
    </location>
</feature>
<dbReference type="NCBIfam" id="TIGR01730">
    <property type="entry name" value="RND_mfp"/>
    <property type="match status" value="1"/>
</dbReference>
<dbReference type="PANTHER" id="PTHR30469:SF12">
    <property type="entry name" value="MULTIDRUG RESISTANCE PROTEIN MDTA"/>
    <property type="match status" value="1"/>
</dbReference>
<protein>
    <submittedName>
        <fullName evidence="12">Multidrug efflux system membrane fusion protein</fullName>
    </submittedName>
</protein>
<gene>
    <name evidence="12" type="ORF">FBZ89_1395</name>
</gene>
<dbReference type="Gene3D" id="2.40.30.170">
    <property type="match status" value="1"/>
</dbReference>
<keyword evidence="5" id="KW-0997">Cell inner membrane</keyword>
<dbReference type="GO" id="GO:1990281">
    <property type="term" value="C:efflux pump complex"/>
    <property type="evidence" value="ECO:0007669"/>
    <property type="project" value="TreeGrafter"/>
</dbReference>
<name>A0A560EJX5_9PROT</name>
<dbReference type="InterPro" id="IPR058627">
    <property type="entry name" value="MdtA-like_C"/>
</dbReference>
<dbReference type="Pfam" id="PF25967">
    <property type="entry name" value="RND-MFP_C"/>
    <property type="match status" value="1"/>
</dbReference>
<keyword evidence="3" id="KW-0813">Transport</keyword>
<dbReference type="GO" id="GO:0015562">
    <property type="term" value="F:efflux transmembrane transporter activity"/>
    <property type="evidence" value="ECO:0007669"/>
    <property type="project" value="TreeGrafter"/>
</dbReference>
<feature type="domain" description="Multidrug resistance protein MdtA-like C-terminal permuted SH3" evidence="11">
    <location>
        <begin position="336"/>
        <end position="394"/>
    </location>
</feature>
<feature type="compositionally biased region" description="Polar residues" evidence="7">
    <location>
        <begin position="483"/>
        <end position="492"/>
    </location>
</feature>
<evidence type="ECO:0000256" key="2">
    <source>
        <dbReference type="ARBA" id="ARBA00009477"/>
    </source>
</evidence>
<comment type="subcellular location">
    <subcellularLocation>
        <location evidence="1">Cell membrane</location>
    </subcellularLocation>
</comment>
<evidence type="ECO:0000256" key="6">
    <source>
        <dbReference type="ARBA" id="ARBA00023136"/>
    </source>
</evidence>
<dbReference type="FunFam" id="2.40.420.20:FF:000001">
    <property type="entry name" value="Efflux RND transporter periplasmic adaptor subunit"/>
    <property type="match status" value="1"/>
</dbReference>
<accession>A0A560EJX5</accession>
<dbReference type="Gene3D" id="2.40.420.20">
    <property type="match status" value="1"/>
</dbReference>
<dbReference type="Pfam" id="PF25944">
    <property type="entry name" value="Beta-barrel_RND"/>
    <property type="match status" value="1"/>
</dbReference>
<feature type="domain" description="Multidrug resistance protein MdtA-like beta-barrel" evidence="10">
    <location>
        <begin position="247"/>
        <end position="328"/>
    </location>
</feature>
<dbReference type="SUPFAM" id="SSF111369">
    <property type="entry name" value="HlyD-like secretion proteins"/>
    <property type="match status" value="1"/>
</dbReference>
<dbReference type="InterPro" id="IPR058625">
    <property type="entry name" value="MdtA-like_BSH"/>
</dbReference>
<dbReference type="Proteomes" id="UP000319859">
    <property type="component" value="Unassembled WGS sequence"/>
</dbReference>
<dbReference type="Pfam" id="PF25917">
    <property type="entry name" value="BSH_RND"/>
    <property type="match status" value="1"/>
</dbReference>
<dbReference type="PANTHER" id="PTHR30469">
    <property type="entry name" value="MULTIDRUG RESISTANCE PROTEIN MDTA"/>
    <property type="match status" value="1"/>
</dbReference>
<evidence type="ECO:0000313" key="12">
    <source>
        <dbReference type="EMBL" id="TWB09682.1"/>
    </source>
</evidence>
<comment type="similarity">
    <text evidence="2">Belongs to the membrane fusion protein (MFP) (TC 8.A.1) family.</text>
</comment>
<dbReference type="RefSeq" id="WP_145754526.1">
    <property type="nucleotide sequence ID" value="NZ_VITN01000039.1"/>
</dbReference>
<dbReference type="InterPro" id="IPR006143">
    <property type="entry name" value="RND_pump_MFP"/>
</dbReference>
<feature type="compositionally biased region" description="Gly residues" evidence="7">
    <location>
        <begin position="427"/>
        <end position="436"/>
    </location>
</feature>
<dbReference type="EMBL" id="VITN01000039">
    <property type="protein sequence ID" value="TWB09682.1"/>
    <property type="molecule type" value="Genomic_DNA"/>
</dbReference>
<reference evidence="12 13" key="1">
    <citation type="submission" date="2019-06" db="EMBL/GenBank/DDBJ databases">
        <title>Genomic Encyclopedia of Type Strains, Phase IV (KMG-V): Genome sequencing to study the core and pangenomes of soil and plant-associated prokaryotes.</title>
        <authorList>
            <person name="Whitman W."/>
        </authorList>
    </citation>
    <scope>NUCLEOTIDE SEQUENCE [LARGE SCALE GENOMIC DNA]</scope>
    <source>
        <strain evidence="12 13">BR 11880</strain>
    </source>
</reference>
<evidence type="ECO:0000259" key="9">
    <source>
        <dbReference type="Pfam" id="PF25917"/>
    </source>
</evidence>
<feature type="region of interest" description="Disordered" evidence="7">
    <location>
        <begin position="407"/>
        <end position="499"/>
    </location>
</feature>
<feature type="compositionally biased region" description="Low complexity" evidence="7">
    <location>
        <begin position="407"/>
        <end position="421"/>
    </location>
</feature>
<organism evidence="12 13">
    <name type="scientific">Nitrospirillum amazonense</name>
    <dbReference type="NCBI Taxonomy" id="28077"/>
    <lineage>
        <taxon>Bacteria</taxon>
        <taxon>Pseudomonadati</taxon>
        <taxon>Pseudomonadota</taxon>
        <taxon>Alphaproteobacteria</taxon>
        <taxon>Rhodospirillales</taxon>
        <taxon>Azospirillaceae</taxon>
        <taxon>Nitrospirillum</taxon>
    </lineage>
</organism>
<evidence type="ECO:0000313" key="13">
    <source>
        <dbReference type="Proteomes" id="UP000319859"/>
    </source>
</evidence>
<evidence type="ECO:0000259" key="10">
    <source>
        <dbReference type="Pfam" id="PF25944"/>
    </source>
</evidence>
<feature type="compositionally biased region" description="Low complexity" evidence="7">
    <location>
        <begin position="469"/>
        <end position="482"/>
    </location>
</feature>
<feature type="compositionally biased region" description="Gly residues" evidence="7">
    <location>
        <begin position="58"/>
        <end position="70"/>
    </location>
</feature>
<dbReference type="Gene3D" id="1.10.287.470">
    <property type="entry name" value="Helix hairpin bin"/>
    <property type="match status" value="1"/>
</dbReference>
<evidence type="ECO:0000256" key="5">
    <source>
        <dbReference type="ARBA" id="ARBA00022519"/>
    </source>
</evidence>
<evidence type="ECO:0000256" key="3">
    <source>
        <dbReference type="ARBA" id="ARBA00022448"/>
    </source>
</evidence>
<dbReference type="Gene3D" id="2.40.50.100">
    <property type="match status" value="1"/>
</dbReference>
<feature type="domain" description="Multidrug resistance protein MdtA-like alpha-helical hairpin" evidence="8">
    <location>
        <begin position="141"/>
        <end position="210"/>
    </location>
</feature>
<feature type="region of interest" description="Disordered" evidence="7">
    <location>
        <begin position="26"/>
        <end position="70"/>
    </location>
</feature>
<proteinExistence type="inferred from homology"/>
<dbReference type="Pfam" id="PF25876">
    <property type="entry name" value="HH_MFP_RND"/>
    <property type="match status" value="1"/>
</dbReference>
<dbReference type="AlphaFoldDB" id="A0A560EJX5"/>
<evidence type="ECO:0000259" key="11">
    <source>
        <dbReference type="Pfam" id="PF25967"/>
    </source>
</evidence>
<evidence type="ECO:0000256" key="7">
    <source>
        <dbReference type="SAM" id="MobiDB-lite"/>
    </source>
</evidence>
<evidence type="ECO:0000256" key="1">
    <source>
        <dbReference type="ARBA" id="ARBA00004236"/>
    </source>
</evidence>
<keyword evidence="6" id="KW-0472">Membrane</keyword>
<dbReference type="InterPro" id="IPR058626">
    <property type="entry name" value="MdtA-like_b-barrel"/>
</dbReference>
<dbReference type="InterPro" id="IPR058624">
    <property type="entry name" value="MdtA-like_HH"/>
</dbReference>
<feature type="domain" description="Multidrug resistance protein MdtA-like barrel-sandwich hybrid" evidence="9">
    <location>
        <begin position="100"/>
        <end position="243"/>
    </location>
</feature>